<feature type="chain" id="PRO_5014174883" description="non-specific serine/threonine protein kinase" evidence="16">
    <location>
        <begin position="23"/>
        <end position="833"/>
    </location>
</feature>
<dbReference type="Gene3D" id="3.30.200.20">
    <property type="entry name" value="Phosphorylase Kinase, domain 1"/>
    <property type="match status" value="1"/>
</dbReference>
<evidence type="ECO:0000256" key="3">
    <source>
        <dbReference type="ARBA" id="ARBA00022527"/>
    </source>
</evidence>
<comment type="catalytic activity">
    <reaction evidence="13">
        <text>L-threonyl-[protein] + ATP = O-phospho-L-threonyl-[protein] + ADP + H(+)</text>
        <dbReference type="Rhea" id="RHEA:46608"/>
        <dbReference type="Rhea" id="RHEA-COMP:11060"/>
        <dbReference type="Rhea" id="RHEA-COMP:11605"/>
        <dbReference type="ChEBI" id="CHEBI:15378"/>
        <dbReference type="ChEBI" id="CHEBI:30013"/>
        <dbReference type="ChEBI" id="CHEBI:30616"/>
        <dbReference type="ChEBI" id="CHEBI:61977"/>
        <dbReference type="ChEBI" id="CHEBI:456216"/>
        <dbReference type="EC" id="2.7.11.1"/>
    </reaction>
</comment>
<keyword evidence="11 15" id="KW-1133">Transmembrane helix</keyword>
<keyword evidence="10" id="KW-0067">ATP-binding</keyword>
<dbReference type="InterPro" id="IPR013210">
    <property type="entry name" value="LRR_N_plant-typ"/>
</dbReference>
<name>A0A2I0B1F9_9ASPA</name>
<evidence type="ECO:0000256" key="1">
    <source>
        <dbReference type="ARBA" id="ARBA00004167"/>
    </source>
</evidence>
<gene>
    <name evidence="18" type="ORF">AXF42_Ash018603</name>
</gene>
<dbReference type="PANTHER" id="PTHR48005">
    <property type="entry name" value="LEUCINE RICH REPEAT KINASE 2"/>
    <property type="match status" value="1"/>
</dbReference>
<dbReference type="AlphaFoldDB" id="A0A2I0B1F9"/>
<evidence type="ECO:0000256" key="7">
    <source>
        <dbReference type="ARBA" id="ARBA00022737"/>
    </source>
</evidence>
<protein>
    <recommendedName>
        <fullName evidence="2">non-specific serine/threonine protein kinase</fullName>
        <ecNumber evidence="2">2.7.11.1</ecNumber>
    </recommendedName>
</protein>
<evidence type="ECO:0000313" key="19">
    <source>
        <dbReference type="Proteomes" id="UP000236161"/>
    </source>
</evidence>
<dbReference type="Pfam" id="PF00560">
    <property type="entry name" value="LRR_1"/>
    <property type="match status" value="5"/>
</dbReference>
<dbReference type="CDD" id="cd14066">
    <property type="entry name" value="STKc_IRAK"/>
    <property type="match status" value="1"/>
</dbReference>
<dbReference type="GO" id="GO:0005524">
    <property type="term" value="F:ATP binding"/>
    <property type="evidence" value="ECO:0007669"/>
    <property type="project" value="UniProtKB-KW"/>
</dbReference>
<keyword evidence="7" id="KW-0677">Repeat</keyword>
<keyword evidence="8" id="KW-0547">Nucleotide-binding</keyword>
<dbReference type="FunFam" id="3.80.10.10:FF:000095">
    <property type="entry name" value="LRR receptor-like serine/threonine-protein kinase GSO1"/>
    <property type="match status" value="2"/>
</dbReference>
<dbReference type="Pfam" id="PF00069">
    <property type="entry name" value="Pkinase"/>
    <property type="match status" value="1"/>
</dbReference>
<dbReference type="SMART" id="SM00369">
    <property type="entry name" value="LRR_TYP"/>
    <property type="match status" value="5"/>
</dbReference>
<dbReference type="EC" id="2.7.11.1" evidence="2"/>
<keyword evidence="19" id="KW-1185">Reference proteome</keyword>
<dbReference type="GO" id="GO:0016020">
    <property type="term" value="C:membrane"/>
    <property type="evidence" value="ECO:0007669"/>
    <property type="project" value="UniProtKB-SubCell"/>
</dbReference>
<dbReference type="Gene3D" id="3.80.10.10">
    <property type="entry name" value="Ribonuclease Inhibitor"/>
    <property type="match status" value="3"/>
</dbReference>
<evidence type="ECO:0000256" key="13">
    <source>
        <dbReference type="ARBA" id="ARBA00047899"/>
    </source>
</evidence>
<dbReference type="FunFam" id="3.30.200.20:FF:000450">
    <property type="entry name" value="Putative LRR receptor-like serine/threonine-protein kinase"/>
    <property type="match status" value="1"/>
</dbReference>
<evidence type="ECO:0000256" key="4">
    <source>
        <dbReference type="ARBA" id="ARBA00022614"/>
    </source>
</evidence>
<evidence type="ECO:0000256" key="11">
    <source>
        <dbReference type="ARBA" id="ARBA00022989"/>
    </source>
</evidence>
<evidence type="ECO:0000256" key="9">
    <source>
        <dbReference type="ARBA" id="ARBA00022777"/>
    </source>
</evidence>
<evidence type="ECO:0000256" key="15">
    <source>
        <dbReference type="SAM" id="Phobius"/>
    </source>
</evidence>
<evidence type="ECO:0000256" key="8">
    <source>
        <dbReference type="ARBA" id="ARBA00022741"/>
    </source>
</evidence>
<sequence length="833" mass="89428">MTSLWFLILLFLLSRFAASTSAGIVGEKELLLQFKGNVTADPRGALGSWTSSGEPCRDFAGVTCGDAGAVEKILIHGADLEGVLSSSLAGLRSLQILSLFGNRFSGGVPGEYGAIVSLRKLNLSRNELSGEVPAFLGDLPSLRLLDLGGNGFSGEIPDSLFKNCLKTRFVSFSHNRLSGPIPASIANCADLVGFNFSYNNLTGGFPPQICAAPAVSFISLGSNSLSGTVADTTIGCRSLEFLDLGSNFFSGAVPFNLLALANLSDGVKCIDVSGNYLTGGISPTISNCRGLRLLDLGFNRLTGTIPPDFGKIRNLSVLRLGNNDITGSIPPELGEIELLQILDLDASKNKLQGGIPETLYNMTFLQLLDLHRNELDGSIPSTLGRLSRLRFLDLSENSLTGSIPSSLGNLTQLTHFNVSSNNLSGPIPSAPAIQQFGASAFSNNPLLCGPPLNILCSVSRRSKKLGVTVIIAIIAAALILAGVCIVTAMNIRAYRKKRWEEETILSESTPPASIGTNEIVGKLVLFSKSLPSKYKDWEAGTNALLDKNCFIGSGSIGKVYKASFEGGVSIAVKKLETLGRVSSQEEFEKVMSRLGNLRHPNLAAVQGYYWSDNMQLILSEFISNGSLYQHLHDSSFSSSSRGGRGQLFWGRRFEIVLGTARALAYLHHDCKPQILHLNIKSSNILLDEGYEAKLCDYGLGKLLPILGSHEMKFHSAVGYVAPELASQSLRYSDKCDVYSFGVILMEMVTGRKPVESSGEGEVVVLRDFVRGKLGEGAVSDCLDRNLWGFGENELMQVLKLGLICTSDAPEKRPSMAEVVQFLESIRPPSSSNS</sequence>
<feature type="transmembrane region" description="Helical" evidence="15">
    <location>
        <begin position="465"/>
        <end position="488"/>
    </location>
</feature>
<dbReference type="FunFam" id="1.10.510.10:FF:000725">
    <property type="entry name" value="Putative LRR receptor-like serine/threonine-protein kinase"/>
    <property type="match status" value="1"/>
</dbReference>
<keyword evidence="9 18" id="KW-0418">Kinase</keyword>
<keyword evidence="18" id="KW-0675">Receptor</keyword>
<dbReference type="Pfam" id="PF08263">
    <property type="entry name" value="LRRNT_2"/>
    <property type="match status" value="1"/>
</dbReference>
<dbReference type="SUPFAM" id="SSF56112">
    <property type="entry name" value="Protein kinase-like (PK-like)"/>
    <property type="match status" value="1"/>
</dbReference>
<keyword evidence="12 15" id="KW-0472">Membrane</keyword>
<dbReference type="Proteomes" id="UP000236161">
    <property type="component" value="Unassembled WGS sequence"/>
</dbReference>
<dbReference type="OrthoDB" id="676979at2759"/>
<proteinExistence type="predicted"/>
<evidence type="ECO:0000256" key="2">
    <source>
        <dbReference type="ARBA" id="ARBA00012513"/>
    </source>
</evidence>
<dbReference type="Gene3D" id="1.10.510.10">
    <property type="entry name" value="Transferase(Phosphotransferase) domain 1"/>
    <property type="match status" value="1"/>
</dbReference>
<dbReference type="InterPro" id="IPR001611">
    <property type="entry name" value="Leu-rich_rpt"/>
</dbReference>
<evidence type="ECO:0000256" key="16">
    <source>
        <dbReference type="SAM" id="SignalP"/>
    </source>
</evidence>
<evidence type="ECO:0000256" key="5">
    <source>
        <dbReference type="ARBA" id="ARBA00022679"/>
    </source>
</evidence>
<dbReference type="InterPro" id="IPR011009">
    <property type="entry name" value="Kinase-like_dom_sf"/>
</dbReference>
<keyword evidence="3" id="KW-0723">Serine/threonine-protein kinase</keyword>
<comment type="catalytic activity">
    <reaction evidence="14">
        <text>L-seryl-[protein] + ATP = O-phospho-L-seryl-[protein] + ADP + H(+)</text>
        <dbReference type="Rhea" id="RHEA:17989"/>
        <dbReference type="Rhea" id="RHEA-COMP:9863"/>
        <dbReference type="Rhea" id="RHEA-COMP:11604"/>
        <dbReference type="ChEBI" id="CHEBI:15378"/>
        <dbReference type="ChEBI" id="CHEBI:29999"/>
        <dbReference type="ChEBI" id="CHEBI:30616"/>
        <dbReference type="ChEBI" id="CHEBI:83421"/>
        <dbReference type="ChEBI" id="CHEBI:456216"/>
        <dbReference type="EC" id="2.7.11.1"/>
    </reaction>
</comment>
<dbReference type="EMBL" id="KZ451927">
    <property type="protein sequence ID" value="PKA61622.1"/>
    <property type="molecule type" value="Genomic_DNA"/>
</dbReference>
<comment type="subcellular location">
    <subcellularLocation>
        <location evidence="1">Membrane</location>
        <topology evidence="1">Single-pass membrane protein</topology>
    </subcellularLocation>
</comment>
<dbReference type="STRING" id="1088818.A0A2I0B1F9"/>
<keyword evidence="5" id="KW-0808">Transferase</keyword>
<dbReference type="PROSITE" id="PS50011">
    <property type="entry name" value="PROTEIN_KINASE_DOM"/>
    <property type="match status" value="1"/>
</dbReference>
<evidence type="ECO:0000256" key="10">
    <source>
        <dbReference type="ARBA" id="ARBA00022840"/>
    </source>
</evidence>
<dbReference type="InterPro" id="IPR000719">
    <property type="entry name" value="Prot_kinase_dom"/>
</dbReference>
<evidence type="ECO:0000259" key="17">
    <source>
        <dbReference type="PROSITE" id="PS50011"/>
    </source>
</evidence>
<feature type="domain" description="Protein kinase" evidence="17">
    <location>
        <begin position="545"/>
        <end position="825"/>
    </location>
</feature>
<dbReference type="Pfam" id="PF13855">
    <property type="entry name" value="LRR_8"/>
    <property type="match status" value="1"/>
</dbReference>
<feature type="signal peptide" evidence="16">
    <location>
        <begin position="1"/>
        <end position="22"/>
    </location>
</feature>
<keyword evidence="6 15" id="KW-0812">Transmembrane</keyword>
<organism evidence="18 19">
    <name type="scientific">Apostasia shenzhenica</name>
    <dbReference type="NCBI Taxonomy" id="1088818"/>
    <lineage>
        <taxon>Eukaryota</taxon>
        <taxon>Viridiplantae</taxon>
        <taxon>Streptophyta</taxon>
        <taxon>Embryophyta</taxon>
        <taxon>Tracheophyta</taxon>
        <taxon>Spermatophyta</taxon>
        <taxon>Magnoliopsida</taxon>
        <taxon>Liliopsida</taxon>
        <taxon>Asparagales</taxon>
        <taxon>Orchidaceae</taxon>
        <taxon>Apostasioideae</taxon>
        <taxon>Apostasia</taxon>
    </lineage>
</organism>
<dbReference type="SUPFAM" id="SSF52058">
    <property type="entry name" value="L domain-like"/>
    <property type="match status" value="2"/>
</dbReference>
<accession>A0A2I0B1F9</accession>
<keyword evidence="16" id="KW-0732">Signal</keyword>
<evidence type="ECO:0000256" key="14">
    <source>
        <dbReference type="ARBA" id="ARBA00048679"/>
    </source>
</evidence>
<evidence type="ECO:0000256" key="12">
    <source>
        <dbReference type="ARBA" id="ARBA00023136"/>
    </source>
</evidence>
<keyword evidence="4" id="KW-0433">Leucine-rich repeat</keyword>
<evidence type="ECO:0000313" key="18">
    <source>
        <dbReference type="EMBL" id="PKA61622.1"/>
    </source>
</evidence>
<reference evidence="18 19" key="1">
    <citation type="journal article" date="2017" name="Nature">
        <title>The Apostasia genome and the evolution of orchids.</title>
        <authorList>
            <person name="Zhang G.Q."/>
            <person name="Liu K.W."/>
            <person name="Li Z."/>
            <person name="Lohaus R."/>
            <person name="Hsiao Y.Y."/>
            <person name="Niu S.C."/>
            <person name="Wang J.Y."/>
            <person name="Lin Y.C."/>
            <person name="Xu Q."/>
            <person name="Chen L.J."/>
            <person name="Yoshida K."/>
            <person name="Fujiwara S."/>
            <person name="Wang Z.W."/>
            <person name="Zhang Y.Q."/>
            <person name="Mitsuda N."/>
            <person name="Wang M."/>
            <person name="Liu G.H."/>
            <person name="Pecoraro L."/>
            <person name="Huang H.X."/>
            <person name="Xiao X.J."/>
            <person name="Lin M."/>
            <person name="Wu X.Y."/>
            <person name="Wu W.L."/>
            <person name="Chen Y.Y."/>
            <person name="Chang S.B."/>
            <person name="Sakamoto S."/>
            <person name="Ohme-Takagi M."/>
            <person name="Yagi M."/>
            <person name="Zeng S.J."/>
            <person name="Shen C.Y."/>
            <person name="Yeh C.M."/>
            <person name="Luo Y.B."/>
            <person name="Tsai W.C."/>
            <person name="Van de Peer Y."/>
            <person name="Liu Z.J."/>
        </authorList>
    </citation>
    <scope>NUCLEOTIDE SEQUENCE [LARGE SCALE GENOMIC DNA]</scope>
    <source>
        <strain evidence="19">cv. Shenzhen</strain>
        <tissue evidence="18">Stem</tissue>
    </source>
</reference>
<dbReference type="InterPro" id="IPR032675">
    <property type="entry name" value="LRR_dom_sf"/>
</dbReference>
<dbReference type="GO" id="GO:0004674">
    <property type="term" value="F:protein serine/threonine kinase activity"/>
    <property type="evidence" value="ECO:0007669"/>
    <property type="project" value="UniProtKB-KW"/>
</dbReference>
<dbReference type="InterPro" id="IPR051420">
    <property type="entry name" value="Ser_Thr_Kinases_DiverseReg"/>
</dbReference>
<dbReference type="PANTHER" id="PTHR48005:SF65">
    <property type="entry name" value="LEUCINE-RICH REPEAT RECEPTOR-LIKE SERINE_THREONINE_TYROSINE-PROTEIN KINASE SOBIR1"/>
    <property type="match status" value="1"/>
</dbReference>
<evidence type="ECO:0000256" key="6">
    <source>
        <dbReference type="ARBA" id="ARBA00022692"/>
    </source>
</evidence>
<dbReference type="InterPro" id="IPR003591">
    <property type="entry name" value="Leu-rich_rpt_typical-subtyp"/>
</dbReference>